<feature type="region of interest" description="Disordered" evidence="1">
    <location>
        <begin position="86"/>
        <end position="195"/>
    </location>
</feature>
<dbReference type="RefSeq" id="XP_001354356.3">
    <property type="nucleotide sequence ID" value="XM_001354320.4"/>
</dbReference>
<evidence type="ECO:0000256" key="1">
    <source>
        <dbReference type="SAM" id="MobiDB-lite"/>
    </source>
</evidence>
<organism evidence="2 3">
    <name type="scientific">Drosophila pseudoobscura pseudoobscura</name>
    <name type="common">Fruit fly</name>
    <dbReference type="NCBI Taxonomy" id="46245"/>
    <lineage>
        <taxon>Eukaryota</taxon>
        <taxon>Metazoa</taxon>
        <taxon>Ecdysozoa</taxon>
        <taxon>Arthropoda</taxon>
        <taxon>Hexapoda</taxon>
        <taxon>Insecta</taxon>
        <taxon>Pterygota</taxon>
        <taxon>Neoptera</taxon>
        <taxon>Endopterygota</taxon>
        <taxon>Diptera</taxon>
        <taxon>Brachycera</taxon>
        <taxon>Muscomorpha</taxon>
        <taxon>Ephydroidea</taxon>
        <taxon>Drosophilidae</taxon>
        <taxon>Drosophila</taxon>
        <taxon>Sophophora</taxon>
    </lineage>
</organism>
<dbReference type="HOGENOM" id="CLU_1290151_0_0_1"/>
<keyword evidence="2" id="KW-1185">Reference proteome</keyword>
<evidence type="ECO:0000313" key="3">
    <source>
        <dbReference type="RefSeq" id="XP_001354356.3"/>
    </source>
</evidence>
<dbReference type="Proteomes" id="UP000001819">
    <property type="component" value="Chromosome X"/>
</dbReference>
<feature type="compositionally biased region" description="Basic residues" evidence="1">
    <location>
        <begin position="107"/>
        <end position="126"/>
    </location>
</feature>
<gene>
    <name evidence="3" type="primary">LOC4814305</name>
</gene>
<accession>Q29G20</accession>
<dbReference type="AlphaFoldDB" id="Q29G20"/>
<accession>A0A6I8UEW9</accession>
<protein>
    <submittedName>
        <fullName evidence="3">Uncharacterized protein</fullName>
    </submittedName>
</protein>
<dbReference type="KEGG" id="dpo:4814305"/>
<dbReference type="InParanoid" id="Q29G20"/>
<evidence type="ECO:0000313" key="2">
    <source>
        <dbReference type="Proteomes" id="UP000001819"/>
    </source>
</evidence>
<proteinExistence type="predicted"/>
<dbReference type="Bgee" id="FBgn0079487">
    <property type="expression patterns" value="Expressed in insect adult head and 1 other cell type or tissue"/>
</dbReference>
<dbReference type="GeneID" id="4814305"/>
<feature type="compositionally biased region" description="Basic residues" evidence="1">
    <location>
        <begin position="162"/>
        <end position="182"/>
    </location>
</feature>
<dbReference type="ExpressionAtlas" id="Q29G20">
    <property type="expression patterns" value="baseline"/>
</dbReference>
<dbReference type="eggNOG" id="ENOG502T93M">
    <property type="taxonomic scope" value="Eukaryota"/>
</dbReference>
<sequence>MPAALKAGSGPWTCHSGEMRSQVIGLLVGLVLGLAWGRPQSPFDNLALGAMNVAANIAEAVQGGAAINRDLNFDNPLMTVHSKTAVGFGDAMRQPSGGDSSESEERRRRRKRRSLRRTKRIKRAPCHWKMSMTTEPAGDDEVEARKKRARKRAANNASRSRITLKKITKKSTKKKLLRRRRQMPSEGAGGGQQQAAATLGDRLKVMWLSLVDNLTDVVQQMRQKISSAAGAASAGGN</sequence>
<reference evidence="3" key="1">
    <citation type="submission" date="2025-08" db="UniProtKB">
        <authorList>
            <consortium name="RefSeq"/>
        </authorList>
    </citation>
    <scope>IDENTIFICATION</scope>
    <source>
        <strain evidence="3">MV-25-SWS-2005</strain>
        <tissue evidence="3">Whole body</tissue>
    </source>
</reference>
<name>Q29G20_DROPS</name>